<gene>
    <name evidence="2" type="ORF">SAMN02745121_03912</name>
</gene>
<feature type="compositionally biased region" description="Basic and acidic residues" evidence="1">
    <location>
        <begin position="257"/>
        <end position="267"/>
    </location>
</feature>
<evidence type="ECO:0000313" key="2">
    <source>
        <dbReference type="EMBL" id="SFE34079.1"/>
    </source>
</evidence>
<evidence type="ECO:0000313" key="3">
    <source>
        <dbReference type="Proteomes" id="UP000199400"/>
    </source>
</evidence>
<proteinExistence type="predicted"/>
<keyword evidence="3" id="KW-1185">Reference proteome</keyword>
<feature type="region of interest" description="Disordered" evidence="1">
    <location>
        <begin position="113"/>
        <end position="267"/>
    </location>
</feature>
<dbReference type="RefSeq" id="WP_100793048.1">
    <property type="nucleotide sequence ID" value="NZ_FOMX01000012.1"/>
</dbReference>
<feature type="compositionally biased region" description="Pro residues" evidence="1">
    <location>
        <begin position="204"/>
        <end position="222"/>
    </location>
</feature>
<feature type="compositionally biased region" description="Pro residues" evidence="1">
    <location>
        <begin position="122"/>
        <end position="134"/>
    </location>
</feature>
<name>A0A1I1ZQS8_9BACT</name>
<accession>A0A1I1ZQS8</accession>
<sequence>MSAAHLLSFVLALQAPEQQAADAIQWRAPAGCPDRAALLAGIARRRGKPLEPGQARVVARARAQGPHRYRLQLELEVAGRRERRVLHARTCEALVDGVALVVALAVDGNPGAPPLGADLPGPADPPLEPDPPLAPGVVSPPGSPATPPETVAPPSDGPATPAGTVPSAPGSAPTPPAAPVPPASRSPATPPTAVPPASNGPATPAAPVPPAPGAPATVPEPVPVRRAPDDRAAAPGSVPVAPAPEPAAAPESPLDAPVDRSPPDARARWRPGGFLRLHGLGEVGALPGPTGGVGLAGGLLWRWFRLEVHAGYLAPRLLDRPELRARVSLFTVAVHGCARLGRGRLEVPICLGAEAGGIPAVADTGRAALGRWLALTGGVGAAVRVHPRVALWAFLQGLAAVQRGTLAVREPGPDGELRILYDPGTGSARLALGVEVKFGDPR</sequence>
<dbReference type="AlphaFoldDB" id="A0A1I1ZQS8"/>
<dbReference type="EMBL" id="FOMX01000012">
    <property type="protein sequence ID" value="SFE34079.1"/>
    <property type="molecule type" value="Genomic_DNA"/>
</dbReference>
<reference evidence="3" key="1">
    <citation type="submission" date="2016-10" db="EMBL/GenBank/DDBJ databases">
        <authorList>
            <person name="Varghese N."/>
            <person name="Submissions S."/>
        </authorList>
    </citation>
    <scope>NUCLEOTIDE SEQUENCE [LARGE SCALE GENOMIC DNA]</scope>
    <source>
        <strain evidence="3">ATCC 25963</strain>
    </source>
</reference>
<protein>
    <submittedName>
        <fullName evidence="2">Uncharacterized protein</fullName>
    </submittedName>
</protein>
<evidence type="ECO:0000256" key="1">
    <source>
        <dbReference type="SAM" id="MobiDB-lite"/>
    </source>
</evidence>
<organism evidence="2 3">
    <name type="scientific">Nannocystis exedens</name>
    <dbReference type="NCBI Taxonomy" id="54"/>
    <lineage>
        <taxon>Bacteria</taxon>
        <taxon>Pseudomonadati</taxon>
        <taxon>Myxococcota</taxon>
        <taxon>Polyangia</taxon>
        <taxon>Nannocystales</taxon>
        <taxon>Nannocystaceae</taxon>
        <taxon>Nannocystis</taxon>
    </lineage>
</organism>
<feature type="compositionally biased region" description="Pro residues" evidence="1">
    <location>
        <begin position="141"/>
        <end position="151"/>
    </location>
</feature>
<dbReference type="STRING" id="54.SAMN02745121_03912"/>
<dbReference type="Proteomes" id="UP000199400">
    <property type="component" value="Unassembled WGS sequence"/>
</dbReference>
<feature type="compositionally biased region" description="Pro residues" evidence="1">
    <location>
        <begin position="172"/>
        <end position="194"/>
    </location>
</feature>